<sequence length="364" mass="40298">MARARAGMAAAVGGGAALVLGMLVAFSWRGRETVLGERLWSPRGYGYRPQYYGEPYPLWEDGMTPIYPDSYSVQREYARSLLPYALQQGWAQEQYRRKVEEKRAERDLYAYILERQRSSWRRQRELWLATHGYYMPEEARYSRFDPVADVMDTFSYYPPSMYYFKDSKPSASLKSKPAKNDPVTKQQLFSVKDLNEDSYAEALEDPSHPSGPWGVWVDPGSKAKKSNRHDTGHDIDLGLPHLSNSKGARKQPSGSTSAAVDLGLPALTASGQRRNSAKHSSSGAVDLGFPAPSHSQGKKDQKAGNFVGSLKESMTGGESEAEALMDPSHPSGPWGTWVQPSSSSAVQTSTPNFAMHSLLDSNDA</sequence>
<organism evidence="2">
    <name type="scientific">Guillardia theta (strain CCMP2712)</name>
    <name type="common">Cryptophyte</name>
    <dbReference type="NCBI Taxonomy" id="905079"/>
    <lineage>
        <taxon>Eukaryota</taxon>
        <taxon>Cryptophyceae</taxon>
        <taxon>Pyrenomonadales</taxon>
        <taxon>Geminigeraceae</taxon>
        <taxon>Guillardia</taxon>
    </lineage>
</organism>
<dbReference type="KEGG" id="gtt:GUITHDRAFT_162548"/>
<name>L1JI34_GUITC</name>
<feature type="region of interest" description="Disordered" evidence="1">
    <location>
        <begin position="270"/>
        <end position="364"/>
    </location>
</feature>
<gene>
    <name evidence="2" type="ORF">GUITHDRAFT_162548</name>
</gene>
<dbReference type="Proteomes" id="UP000011087">
    <property type="component" value="Unassembled WGS sequence"/>
</dbReference>
<evidence type="ECO:0000313" key="3">
    <source>
        <dbReference type="EnsemblProtists" id="EKX48161"/>
    </source>
</evidence>
<dbReference type="GeneID" id="17304719"/>
<evidence type="ECO:0000313" key="4">
    <source>
        <dbReference type="Proteomes" id="UP000011087"/>
    </source>
</evidence>
<dbReference type="HOGENOM" id="CLU_761737_0_0_1"/>
<reference evidence="3" key="3">
    <citation type="submission" date="2016-03" db="UniProtKB">
        <authorList>
            <consortium name="EnsemblProtists"/>
        </authorList>
    </citation>
    <scope>IDENTIFICATION</scope>
</reference>
<protein>
    <submittedName>
        <fullName evidence="2 3">Uncharacterized protein</fullName>
    </submittedName>
</protein>
<feature type="compositionally biased region" description="Polar residues" evidence="1">
    <location>
        <begin position="242"/>
        <end position="258"/>
    </location>
</feature>
<dbReference type="RefSeq" id="XP_005835141.1">
    <property type="nucleotide sequence ID" value="XM_005835084.1"/>
</dbReference>
<proteinExistence type="predicted"/>
<keyword evidence="4" id="KW-1185">Reference proteome</keyword>
<dbReference type="EnsemblProtists" id="EKX48161">
    <property type="protein sequence ID" value="EKX48161"/>
    <property type="gene ID" value="GUITHDRAFT_162548"/>
</dbReference>
<accession>L1JI34</accession>
<dbReference type="PaxDb" id="55529-EKX48161"/>
<dbReference type="EMBL" id="JH992987">
    <property type="protein sequence ID" value="EKX48161.1"/>
    <property type="molecule type" value="Genomic_DNA"/>
</dbReference>
<evidence type="ECO:0000313" key="2">
    <source>
        <dbReference type="EMBL" id="EKX48161.1"/>
    </source>
</evidence>
<dbReference type="AlphaFoldDB" id="L1JI34"/>
<feature type="region of interest" description="Disordered" evidence="1">
    <location>
        <begin position="201"/>
        <end position="258"/>
    </location>
</feature>
<feature type="compositionally biased region" description="Polar residues" evidence="1">
    <location>
        <begin position="338"/>
        <end position="352"/>
    </location>
</feature>
<feature type="compositionally biased region" description="Polar residues" evidence="1">
    <location>
        <begin position="270"/>
        <end position="283"/>
    </location>
</feature>
<reference evidence="4" key="2">
    <citation type="submission" date="2012-11" db="EMBL/GenBank/DDBJ databases">
        <authorList>
            <person name="Kuo A."/>
            <person name="Curtis B.A."/>
            <person name="Tanifuji G."/>
            <person name="Burki F."/>
            <person name="Gruber A."/>
            <person name="Irimia M."/>
            <person name="Maruyama S."/>
            <person name="Arias M.C."/>
            <person name="Ball S.G."/>
            <person name="Gile G.H."/>
            <person name="Hirakawa Y."/>
            <person name="Hopkins J.F."/>
            <person name="Rensing S.A."/>
            <person name="Schmutz J."/>
            <person name="Symeonidi A."/>
            <person name="Elias M."/>
            <person name="Eveleigh R.J."/>
            <person name="Herman E.K."/>
            <person name="Klute M.J."/>
            <person name="Nakayama T."/>
            <person name="Obornik M."/>
            <person name="Reyes-Prieto A."/>
            <person name="Armbrust E.V."/>
            <person name="Aves S.J."/>
            <person name="Beiko R.G."/>
            <person name="Coutinho P."/>
            <person name="Dacks J.B."/>
            <person name="Durnford D.G."/>
            <person name="Fast N.M."/>
            <person name="Green B.R."/>
            <person name="Grisdale C."/>
            <person name="Hempe F."/>
            <person name="Henrissat B."/>
            <person name="Hoppner M.P."/>
            <person name="Ishida K.-I."/>
            <person name="Kim E."/>
            <person name="Koreny L."/>
            <person name="Kroth P.G."/>
            <person name="Liu Y."/>
            <person name="Malik S.-B."/>
            <person name="Maier U.G."/>
            <person name="McRose D."/>
            <person name="Mock T."/>
            <person name="Neilson J.A."/>
            <person name="Onodera N.T."/>
            <person name="Poole A.M."/>
            <person name="Pritham E.J."/>
            <person name="Richards T.A."/>
            <person name="Rocap G."/>
            <person name="Roy S.W."/>
            <person name="Sarai C."/>
            <person name="Schaack S."/>
            <person name="Shirato S."/>
            <person name="Slamovits C.H."/>
            <person name="Spencer D.F."/>
            <person name="Suzuki S."/>
            <person name="Worden A.Z."/>
            <person name="Zauner S."/>
            <person name="Barry K."/>
            <person name="Bell C."/>
            <person name="Bharti A.K."/>
            <person name="Crow J.A."/>
            <person name="Grimwood J."/>
            <person name="Kramer R."/>
            <person name="Lindquist E."/>
            <person name="Lucas S."/>
            <person name="Salamov A."/>
            <person name="McFadden G.I."/>
            <person name="Lane C.E."/>
            <person name="Keeling P.J."/>
            <person name="Gray M.W."/>
            <person name="Grigoriev I.V."/>
            <person name="Archibald J.M."/>
        </authorList>
    </citation>
    <scope>NUCLEOTIDE SEQUENCE</scope>
    <source>
        <strain evidence="4">CCMP2712</strain>
    </source>
</reference>
<evidence type="ECO:0000256" key="1">
    <source>
        <dbReference type="SAM" id="MobiDB-lite"/>
    </source>
</evidence>
<reference evidence="2 4" key="1">
    <citation type="journal article" date="2012" name="Nature">
        <title>Algal genomes reveal evolutionary mosaicism and the fate of nucleomorphs.</title>
        <authorList>
            <consortium name="DOE Joint Genome Institute"/>
            <person name="Curtis B.A."/>
            <person name="Tanifuji G."/>
            <person name="Burki F."/>
            <person name="Gruber A."/>
            <person name="Irimia M."/>
            <person name="Maruyama S."/>
            <person name="Arias M.C."/>
            <person name="Ball S.G."/>
            <person name="Gile G.H."/>
            <person name="Hirakawa Y."/>
            <person name="Hopkins J.F."/>
            <person name="Kuo A."/>
            <person name="Rensing S.A."/>
            <person name="Schmutz J."/>
            <person name="Symeonidi A."/>
            <person name="Elias M."/>
            <person name="Eveleigh R.J."/>
            <person name="Herman E.K."/>
            <person name="Klute M.J."/>
            <person name="Nakayama T."/>
            <person name="Obornik M."/>
            <person name="Reyes-Prieto A."/>
            <person name="Armbrust E.V."/>
            <person name="Aves S.J."/>
            <person name="Beiko R.G."/>
            <person name="Coutinho P."/>
            <person name="Dacks J.B."/>
            <person name="Durnford D.G."/>
            <person name="Fast N.M."/>
            <person name="Green B.R."/>
            <person name="Grisdale C.J."/>
            <person name="Hempel F."/>
            <person name="Henrissat B."/>
            <person name="Hoppner M.P."/>
            <person name="Ishida K."/>
            <person name="Kim E."/>
            <person name="Koreny L."/>
            <person name="Kroth P.G."/>
            <person name="Liu Y."/>
            <person name="Malik S.B."/>
            <person name="Maier U.G."/>
            <person name="McRose D."/>
            <person name="Mock T."/>
            <person name="Neilson J.A."/>
            <person name="Onodera N.T."/>
            <person name="Poole A.M."/>
            <person name="Pritham E.J."/>
            <person name="Richards T.A."/>
            <person name="Rocap G."/>
            <person name="Roy S.W."/>
            <person name="Sarai C."/>
            <person name="Schaack S."/>
            <person name="Shirato S."/>
            <person name="Slamovits C.H."/>
            <person name="Spencer D.F."/>
            <person name="Suzuki S."/>
            <person name="Worden A.Z."/>
            <person name="Zauner S."/>
            <person name="Barry K."/>
            <person name="Bell C."/>
            <person name="Bharti A.K."/>
            <person name="Crow J.A."/>
            <person name="Grimwood J."/>
            <person name="Kramer R."/>
            <person name="Lindquist E."/>
            <person name="Lucas S."/>
            <person name="Salamov A."/>
            <person name="McFadden G.I."/>
            <person name="Lane C.E."/>
            <person name="Keeling P.J."/>
            <person name="Gray M.W."/>
            <person name="Grigoriev I.V."/>
            <person name="Archibald J.M."/>
        </authorList>
    </citation>
    <scope>NUCLEOTIDE SEQUENCE</scope>
    <source>
        <strain evidence="2 4">CCMP2712</strain>
    </source>
</reference>